<sequence>MLLNKSQQSIHAVDGIAPHLLFFVQVLAQFAVFFFQRHLRGDSGLKFGVETTSLRQKLGFLLQKGQYLRFKLL</sequence>
<feature type="transmembrane region" description="Helical" evidence="1">
    <location>
        <begin position="16"/>
        <end position="35"/>
    </location>
</feature>
<reference evidence="2 3" key="1">
    <citation type="submission" date="2008-10" db="EMBL/GenBank/DDBJ databases">
        <title>Draft genome sequence of Desulvovibrio piger (ATCC 29098).</title>
        <authorList>
            <person name="Sudarsanam P."/>
            <person name="Ley R."/>
            <person name="Guruge J."/>
            <person name="Turnbaugh P.J."/>
            <person name="Mahowald M."/>
            <person name="Liep D."/>
            <person name="Gordon J."/>
        </authorList>
    </citation>
    <scope>NUCLEOTIDE SEQUENCE [LARGE SCALE GENOMIC DNA]</scope>
    <source>
        <strain evidence="2 3">ATCC 29098</strain>
    </source>
</reference>
<evidence type="ECO:0000313" key="3">
    <source>
        <dbReference type="Proteomes" id="UP000003676"/>
    </source>
</evidence>
<protein>
    <submittedName>
        <fullName evidence="2">Uncharacterized protein</fullName>
    </submittedName>
</protein>
<dbReference type="EMBL" id="ABXU01000021">
    <property type="protein sequence ID" value="EEB34652.1"/>
    <property type="molecule type" value="Genomic_DNA"/>
</dbReference>
<dbReference type="AlphaFoldDB" id="B6WR45"/>
<dbReference type="Proteomes" id="UP000003676">
    <property type="component" value="Unassembled WGS sequence"/>
</dbReference>
<gene>
    <name evidence="2" type="ORF">DESPIG_00525</name>
</gene>
<evidence type="ECO:0000256" key="1">
    <source>
        <dbReference type="SAM" id="Phobius"/>
    </source>
</evidence>
<keyword evidence="1" id="KW-1133">Transmembrane helix</keyword>
<evidence type="ECO:0000313" key="2">
    <source>
        <dbReference type="EMBL" id="EEB34652.1"/>
    </source>
</evidence>
<dbReference type="HOGENOM" id="CLU_2698648_0_0_7"/>
<comment type="caution">
    <text evidence="2">The sequence shown here is derived from an EMBL/GenBank/DDBJ whole genome shotgun (WGS) entry which is preliminary data.</text>
</comment>
<accession>B6WR45</accession>
<keyword evidence="1" id="KW-0812">Transmembrane</keyword>
<keyword evidence="1" id="KW-0472">Membrane</keyword>
<reference evidence="2 3" key="2">
    <citation type="submission" date="2008-10" db="EMBL/GenBank/DDBJ databases">
        <authorList>
            <person name="Fulton L."/>
            <person name="Clifton S."/>
            <person name="Fulton B."/>
            <person name="Xu J."/>
            <person name="Minx P."/>
            <person name="Pepin K.H."/>
            <person name="Johnson M."/>
            <person name="Bhonagiri V."/>
            <person name="Nash W.E."/>
            <person name="Mardis E.R."/>
            <person name="Wilson R.K."/>
        </authorList>
    </citation>
    <scope>NUCLEOTIDE SEQUENCE [LARGE SCALE GENOMIC DNA]</scope>
    <source>
        <strain evidence="2 3">ATCC 29098</strain>
    </source>
</reference>
<organism evidence="2 3">
    <name type="scientific">Desulfovibrio piger ATCC 29098</name>
    <dbReference type="NCBI Taxonomy" id="411464"/>
    <lineage>
        <taxon>Bacteria</taxon>
        <taxon>Pseudomonadati</taxon>
        <taxon>Thermodesulfobacteriota</taxon>
        <taxon>Desulfovibrionia</taxon>
        <taxon>Desulfovibrionales</taxon>
        <taxon>Desulfovibrionaceae</taxon>
        <taxon>Desulfovibrio</taxon>
    </lineage>
</organism>
<proteinExistence type="predicted"/>
<name>B6WR45_9BACT</name>